<dbReference type="Proteomes" id="UP001060215">
    <property type="component" value="Chromosome 2"/>
</dbReference>
<name>A0ACC0I2V6_9ERIC</name>
<protein>
    <submittedName>
        <fullName evidence="1">Pentatricopeptide repeat-containing protein</fullName>
    </submittedName>
</protein>
<gene>
    <name evidence="1" type="ORF">LOK49_LG04G00138</name>
</gene>
<comment type="caution">
    <text evidence="1">The sequence shown here is derived from an EMBL/GenBank/DDBJ whole genome shotgun (WGS) entry which is preliminary data.</text>
</comment>
<evidence type="ECO:0000313" key="1">
    <source>
        <dbReference type="EMBL" id="KAI8018566.1"/>
    </source>
</evidence>
<accession>A0ACC0I2V6</accession>
<dbReference type="EMBL" id="CM045759">
    <property type="protein sequence ID" value="KAI8018566.1"/>
    <property type="molecule type" value="Genomic_DNA"/>
</dbReference>
<organism evidence="1 2">
    <name type="scientific">Camellia lanceoleosa</name>
    <dbReference type="NCBI Taxonomy" id="1840588"/>
    <lineage>
        <taxon>Eukaryota</taxon>
        <taxon>Viridiplantae</taxon>
        <taxon>Streptophyta</taxon>
        <taxon>Embryophyta</taxon>
        <taxon>Tracheophyta</taxon>
        <taxon>Spermatophyta</taxon>
        <taxon>Magnoliopsida</taxon>
        <taxon>eudicotyledons</taxon>
        <taxon>Gunneridae</taxon>
        <taxon>Pentapetalae</taxon>
        <taxon>asterids</taxon>
        <taxon>Ericales</taxon>
        <taxon>Theaceae</taxon>
        <taxon>Camellia</taxon>
    </lineage>
</organism>
<evidence type="ECO:0000313" key="2">
    <source>
        <dbReference type="Proteomes" id="UP001060215"/>
    </source>
</evidence>
<proteinExistence type="predicted"/>
<sequence length="269" mass="30717">MPVKALELNDSKGYPALNTVARFGNTEAAEILVATHSDLLYIRNEDDWLPLRRAAQSAHKDTLSYLLMVTNPDCKNKKPIDNDLEHLAPFEDDSGVELLVMVIASGFYEGEMKFEPPSHSLVVCVYYCCNLQVWNNERNKTFEVADDSPNLIFSLMLKTLLSRIKPRHNPKPSSSPSFSFKPHIKRLVNELCDILKTHHHNQWQDTLETRLSEEEIVPSDIAHLVLDRIRDPELGLKFFDWVTQRPYGCSLDGFAYSSLLKLLASSRVF</sequence>
<reference evidence="1 2" key="1">
    <citation type="journal article" date="2022" name="Plant J.">
        <title>Chromosome-level genome of Camellia lanceoleosa provides a valuable resource for understanding genome evolution and self-incompatibility.</title>
        <authorList>
            <person name="Gong W."/>
            <person name="Xiao S."/>
            <person name="Wang L."/>
            <person name="Liao Z."/>
            <person name="Chang Y."/>
            <person name="Mo W."/>
            <person name="Hu G."/>
            <person name="Li W."/>
            <person name="Zhao G."/>
            <person name="Zhu H."/>
            <person name="Hu X."/>
            <person name="Ji K."/>
            <person name="Xiang X."/>
            <person name="Song Q."/>
            <person name="Yuan D."/>
            <person name="Jin S."/>
            <person name="Zhang L."/>
        </authorList>
    </citation>
    <scope>NUCLEOTIDE SEQUENCE [LARGE SCALE GENOMIC DNA]</scope>
    <source>
        <strain evidence="1">SQ_2022a</strain>
    </source>
</reference>
<keyword evidence="2" id="KW-1185">Reference proteome</keyword>